<reference evidence="1 2" key="1">
    <citation type="journal article" date="2023" name="Int. J. Syst. Evol. Microbiol.">
        <title>Arthrobacter mangrovi sp. nov., an actinobacterium isolated from the rhizosphere of a mangrove.</title>
        <authorList>
            <person name="Hamada M."/>
            <person name="Saitou S."/>
            <person name="Enomoto N."/>
            <person name="Nanri K."/>
            <person name="Hidaka K."/>
            <person name="Miura T."/>
            <person name="Tamura T."/>
        </authorList>
    </citation>
    <scope>NUCLEOTIDE SEQUENCE [LARGE SCALE GENOMIC DNA]</scope>
    <source>
        <strain evidence="1 2">NBRC 112813</strain>
    </source>
</reference>
<comment type="caution">
    <text evidence="1">The sequence shown here is derived from an EMBL/GenBank/DDBJ whole genome shotgun (WGS) entry which is preliminary data.</text>
</comment>
<sequence length="118" mass="11889">MEPIAEPKTLPLSVAALEADVIVESAPEVLPLPDGETDAVASLSTEQKKALAAVTVRAGEVEAAEWALDQAKAACDEEISIALAAGIPPELVSAAAGVCAGAVANRFAQDRAAEPEAS</sequence>
<evidence type="ECO:0000313" key="1">
    <source>
        <dbReference type="EMBL" id="GLB67202.1"/>
    </source>
</evidence>
<organism evidence="1 2">
    <name type="scientific">Arthrobacter mangrovi</name>
    <dbReference type="NCBI Taxonomy" id="2966350"/>
    <lineage>
        <taxon>Bacteria</taxon>
        <taxon>Bacillati</taxon>
        <taxon>Actinomycetota</taxon>
        <taxon>Actinomycetes</taxon>
        <taxon>Micrococcales</taxon>
        <taxon>Micrococcaceae</taxon>
        <taxon>Arthrobacter</taxon>
    </lineage>
</organism>
<proteinExistence type="predicted"/>
<accession>A0ABQ5MU89</accession>
<dbReference type="EMBL" id="BRVS01000006">
    <property type="protein sequence ID" value="GLB67202.1"/>
    <property type="molecule type" value="Genomic_DNA"/>
</dbReference>
<evidence type="ECO:0000313" key="2">
    <source>
        <dbReference type="Proteomes" id="UP001209654"/>
    </source>
</evidence>
<protein>
    <submittedName>
        <fullName evidence="1">Uncharacterized protein</fullName>
    </submittedName>
</protein>
<gene>
    <name evidence="1" type="ORF">AHIS1636_16410</name>
</gene>
<dbReference type="Proteomes" id="UP001209654">
    <property type="component" value="Unassembled WGS sequence"/>
</dbReference>
<name>A0ABQ5MU89_9MICC</name>
<keyword evidence="2" id="KW-1185">Reference proteome</keyword>
<dbReference type="RefSeq" id="WP_264795340.1">
    <property type="nucleotide sequence ID" value="NZ_BRVS01000006.1"/>
</dbReference>